<evidence type="ECO:0000256" key="7">
    <source>
        <dbReference type="SAM" id="MobiDB-lite"/>
    </source>
</evidence>
<dbReference type="EMBL" id="JAKWFO010000001">
    <property type="protein sequence ID" value="KAI9639480.1"/>
    <property type="molecule type" value="Genomic_DNA"/>
</dbReference>
<evidence type="ECO:0000256" key="1">
    <source>
        <dbReference type="ARBA" id="ARBA00004123"/>
    </source>
</evidence>
<feature type="compositionally biased region" description="Basic and acidic residues" evidence="7">
    <location>
        <begin position="139"/>
        <end position="153"/>
    </location>
</feature>
<dbReference type="Pfam" id="PF01585">
    <property type="entry name" value="G-patch"/>
    <property type="match status" value="1"/>
</dbReference>
<dbReference type="InterPro" id="IPR040052">
    <property type="entry name" value="RBM17"/>
</dbReference>
<dbReference type="AlphaFoldDB" id="A0AA38LX87"/>
<evidence type="ECO:0000256" key="6">
    <source>
        <dbReference type="PROSITE-ProRule" id="PRU00176"/>
    </source>
</evidence>
<dbReference type="GO" id="GO:0071011">
    <property type="term" value="C:precatalytic spliceosome"/>
    <property type="evidence" value="ECO:0007669"/>
    <property type="project" value="TreeGrafter"/>
</dbReference>
<dbReference type="PROSITE" id="PS50102">
    <property type="entry name" value="RRM"/>
    <property type="match status" value="1"/>
</dbReference>
<evidence type="ECO:0000313" key="9">
    <source>
        <dbReference type="EMBL" id="KAI9639480.1"/>
    </source>
</evidence>
<feature type="compositionally biased region" description="Pro residues" evidence="7">
    <location>
        <begin position="264"/>
        <end position="287"/>
    </location>
</feature>
<feature type="compositionally biased region" description="Basic and acidic residues" evidence="7">
    <location>
        <begin position="200"/>
        <end position="215"/>
    </location>
</feature>
<evidence type="ECO:0000256" key="5">
    <source>
        <dbReference type="ARBA" id="ARBA00023242"/>
    </source>
</evidence>
<dbReference type="InterPro" id="IPR012677">
    <property type="entry name" value="Nucleotide-bd_a/b_plait_sf"/>
</dbReference>
<dbReference type="PANTHER" id="PTHR13288">
    <property type="entry name" value="SPLICING FACTOR 45 SPF45"/>
    <property type="match status" value="1"/>
</dbReference>
<dbReference type="InterPro" id="IPR035979">
    <property type="entry name" value="RBD_domain_sf"/>
</dbReference>
<feature type="compositionally biased region" description="Polar residues" evidence="7">
    <location>
        <begin position="296"/>
        <end position="308"/>
    </location>
</feature>
<dbReference type="FunFam" id="3.30.70.330:FF:000382">
    <property type="entry name" value="G-patch domain-containing protein"/>
    <property type="match status" value="1"/>
</dbReference>
<feature type="region of interest" description="Disordered" evidence="7">
    <location>
        <begin position="121"/>
        <end position="317"/>
    </location>
</feature>
<evidence type="ECO:0000259" key="8">
    <source>
        <dbReference type="PROSITE" id="PS50102"/>
    </source>
</evidence>
<organism evidence="9 10">
    <name type="scientific">Dioszegia hungarica</name>
    <dbReference type="NCBI Taxonomy" id="4972"/>
    <lineage>
        <taxon>Eukaryota</taxon>
        <taxon>Fungi</taxon>
        <taxon>Dikarya</taxon>
        <taxon>Basidiomycota</taxon>
        <taxon>Agaricomycotina</taxon>
        <taxon>Tremellomycetes</taxon>
        <taxon>Tremellales</taxon>
        <taxon>Bulleribasidiaceae</taxon>
        <taxon>Dioszegia</taxon>
    </lineage>
</organism>
<dbReference type="InterPro" id="IPR000467">
    <property type="entry name" value="G_patch_dom"/>
</dbReference>
<feature type="compositionally biased region" description="Pro residues" evidence="7">
    <location>
        <begin position="363"/>
        <end position="378"/>
    </location>
</feature>
<gene>
    <name evidence="9" type="ORF">MKK02DRAFT_39779</name>
</gene>
<evidence type="ECO:0000256" key="4">
    <source>
        <dbReference type="ARBA" id="ARBA00023187"/>
    </source>
</evidence>
<reference evidence="9" key="1">
    <citation type="journal article" date="2022" name="G3 (Bethesda)">
        <title>High quality genome of the basidiomycete yeast Dioszegia hungarica PDD-24b-2 isolated from cloud water.</title>
        <authorList>
            <person name="Jarrige D."/>
            <person name="Haridas S."/>
            <person name="Bleykasten-Grosshans C."/>
            <person name="Joly M."/>
            <person name="Nadalig T."/>
            <person name="Sancelme M."/>
            <person name="Vuilleumier S."/>
            <person name="Grigoriev I.V."/>
            <person name="Amato P."/>
            <person name="Bringel F."/>
        </authorList>
    </citation>
    <scope>NUCLEOTIDE SEQUENCE</scope>
    <source>
        <strain evidence="9">PDD-24b-2</strain>
    </source>
</reference>
<feature type="region of interest" description="Disordered" evidence="7">
    <location>
        <begin position="363"/>
        <end position="385"/>
    </location>
</feature>
<dbReference type="GeneID" id="77729983"/>
<dbReference type="Proteomes" id="UP001164286">
    <property type="component" value="Unassembled WGS sequence"/>
</dbReference>
<comment type="subcellular location">
    <subcellularLocation>
        <location evidence="1">Nucleus</location>
    </subcellularLocation>
</comment>
<dbReference type="GO" id="GO:0045292">
    <property type="term" value="P:mRNA cis splicing, via spliceosome"/>
    <property type="evidence" value="ECO:0007669"/>
    <property type="project" value="InterPro"/>
</dbReference>
<protein>
    <recommendedName>
        <fullName evidence="8">RRM domain-containing protein</fullName>
    </recommendedName>
</protein>
<accession>A0AA38LX87</accession>
<keyword evidence="10" id="KW-1185">Reference proteome</keyword>
<sequence>MSLYGGIKFTTAELEAAALKDAQAEKPKASAGLSVSNPKPLVKAAKPSAAILAFAPRVKQAKPSQPTRPLGNYTAAPVIEKKPDLVRSTSSGEASPAAYGGIEVSSKSKAEIEEVVALGQDGRPLARAPAMTLGIAGGEGKDRGMKRDREEEKRRKKKNKKKKQQQQQYMSNFAPDELYDPNRPNDLGEYQAYRKRLRAERKAQLVADKLRKDRGGSSGESSYYSESEEEAPRRDAPKMFAPPRLYTPPASIAPRMPRPEHRPPSPPSSSFTPPPPPSSSAPPPPADDPWARRAAMTQNLAREPSSQNPYLPAAAPPLPISMGYPPAIPGFAPTLPNFAPPNPPATFVPPPLSDIPGFGRYLPPAPPPTAGAPAPPPDAVSNSGDAASAAAAKSLEERKAAAAAIAAKFAALAGVAAGSGGPAMSGGAPAFVPARPAVPREDETGTFAEKMMKRWGHVEGTGIGARQDGIVHALSAEHAGPSVDLSTLSKRAQAKAKAAAANAKKRKWVQAPNARGKIVNANEDLRAAEERDRLGEASRVVCLTGLVEGEEEVDEELSEEVGEECSKWGIVERVVLHMVEPPPADPKECLRVFVVFSGLAGAWRATRELDGRFFGGRKIGVKYFDEAKFNAGDRDGAIS</sequence>
<proteinExistence type="predicted"/>
<feature type="compositionally biased region" description="Basic residues" evidence="7">
    <location>
        <begin position="154"/>
        <end position="164"/>
    </location>
</feature>
<dbReference type="Gene3D" id="3.30.70.330">
    <property type="match status" value="1"/>
</dbReference>
<dbReference type="SUPFAM" id="SSF54928">
    <property type="entry name" value="RNA-binding domain, RBD"/>
    <property type="match status" value="1"/>
</dbReference>
<keyword evidence="3 6" id="KW-0694">RNA-binding</keyword>
<keyword evidence="4" id="KW-0508">mRNA splicing</keyword>
<evidence type="ECO:0000313" key="10">
    <source>
        <dbReference type="Proteomes" id="UP001164286"/>
    </source>
</evidence>
<comment type="caution">
    <text evidence="9">The sequence shown here is derived from an EMBL/GenBank/DDBJ whole genome shotgun (WGS) entry which is preliminary data.</text>
</comment>
<keyword evidence="5" id="KW-0539">Nucleus</keyword>
<evidence type="ECO:0000256" key="2">
    <source>
        <dbReference type="ARBA" id="ARBA00022664"/>
    </source>
</evidence>
<dbReference type="PANTHER" id="PTHR13288:SF8">
    <property type="entry name" value="SPLICING FACTOR 45"/>
    <property type="match status" value="1"/>
</dbReference>
<dbReference type="InterPro" id="IPR000504">
    <property type="entry name" value="RRM_dom"/>
</dbReference>
<feature type="domain" description="RRM" evidence="8">
    <location>
        <begin position="539"/>
        <end position="626"/>
    </location>
</feature>
<keyword evidence="2" id="KW-0507">mRNA processing</keyword>
<name>A0AA38LX87_9TREE</name>
<evidence type="ECO:0000256" key="3">
    <source>
        <dbReference type="ARBA" id="ARBA00022884"/>
    </source>
</evidence>
<dbReference type="GO" id="GO:0003723">
    <property type="term" value="F:RNA binding"/>
    <property type="evidence" value="ECO:0007669"/>
    <property type="project" value="UniProtKB-UniRule"/>
</dbReference>
<dbReference type="RefSeq" id="XP_052949257.1">
    <property type="nucleotide sequence ID" value="XM_053090778.1"/>
</dbReference>